<organism evidence="3 4">
    <name type="scientific">Sphaerobolus stellatus (strain SS14)</name>
    <dbReference type="NCBI Taxonomy" id="990650"/>
    <lineage>
        <taxon>Eukaryota</taxon>
        <taxon>Fungi</taxon>
        <taxon>Dikarya</taxon>
        <taxon>Basidiomycota</taxon>
        <taxon>Agaricomycotina</taxon>
        <taxon>Agaricomycetes</taxon>
        <taxon>Phallomycetidae</taxon>
        <taxon>Geastrales</taxon>
        <taxon>Sphaerobolaceae</taxon>
        <taxon>Sphaerobolus</taxon>
    </lineage>
</organism>
<dbReference type="Gene3D" id="3.20.20.140">
    <property type="entry name" value="Metal-dependent hydrolases"/>
    <property type="match status" value="2"/>
</dbReference>
<reference evidence="3 4" key="1">
    <citation type="submission" date="2014-06" db="EMBL/GenBank/DDBJ databases">
        <title>Evolutionary Origins and Diversification of the Mycorrhizal Mutualists.</title>
        <authorList>
            <consortium name="DOE Joint Genome Institute"/>
            <consortium name="Mycorrhizal Genomics Consortium"/>
            <person name="Kohler A."/>
            <person name="Kuo A."/>
            <person name="Nagy L.G."/>
            <person name="Floudas D."/>
            <person name="Copeland A."/>
            <person name="Barry K.W."/>
            <person name="Cichocki N."/>
            <person name="Veneault-Fourrey C."/>
            <person name="LaButti K."/>
            <person name="Lindquist E.A."/>
            <person name="Lipzen A."/>
            <person name="Lundell T."/>
            <person name="Morin E."/>
            <person name="Murat C."/>
            <person name="Riley R."/>
            <person name="Ohm R."/>
            <person name="Sun H."/>
            <person name="Tunlid A."/>
            <person name="Henrissat B."/>
            <person name="Grigoriev I.V."/>
            <person name="Hibbett D.S."/>
            <person name="Martin F."/>
        </authorList>
    </citation>
    <scope>NUCLEOTIDE SEQUENCE [LARGE SCALE GENOMIC DNA]</scope>
    <source>
        <strain evidence="3 4">SS14</strain>
    </source>
</reference>
<feature type="domain" description="Amidohydrolase 3" evidence="2">
    <location>
        <begin position="342"/>
        <end position="398"/>
    </location>
</feature>
<dbReference type="InterPro" id="IPR011059">
    <property type="entry name" value="Metal-dep_hydrolase_composite"/>
</dbReference>
<keyword evidence="1" id="KW-0472">Membrane</keyword>
<protein>
    <recommendedName>
        <fullName evidence="2">Amidohydrolase 3 domain-containing protein</fullName>
    </recommendedName>
</protein>
<dbReference type="GO" id="GO:0004038">
    <property type="term" value="F:allantoinase activity"/>
    <property type="evidence" value="ECO:0007669"/>
    <property type="project" value="TreeGrafter"/>
</dbReference>
<gene>
    <name evidence="3" type="ORF">M422DRAFT_256128</name>
</gene>
<proteinExistence type="predicted"/>
<dbReference type="AlphaFoldDB" id="A0A0C9V1Q2"/>
<name>A0A0C9V1Q2_SPHS4</name>
<dbReference type="Proteomes" id="UP000054279">
    <property type="component" value="Unassembled WGS sequence"/>
</dbReference>
<dbReference type="PANTHER" id="PTHR43668">
    <property type="entry name" value="ALLANTOINASE"/>
    <property type="match status" value="1"/>
</dbReference>
<dbReference type="EMBL" id="KN837140">
    <property type="protein sequence ID" value="KIJ40954.1"/>
    <property type="molecule type" value="Genomic_DNA"/>
</dbReference>
<dbReference type="InterPro" id="IPR013108">
    <property type="entry name" value="Amidohydro_3"/>
</dbReference>
<keyword evidence="4" id="KW-1185">Reference proteome</keyword>
<dbReference type="OrthoDB" id="10258955at2759"/>
<evidence type="ECO:0000313" key="3">
    <source>
        <dbReference type="EMBL" id="KIJ40954.1"/>
    </source>
</evidence>
<dbReference type="HOGENOM" id="CLU_006273_1_1_1"/>
<accession>A0A0C9V1Q2</accession>
<dbReference type="SUPFAM" id="SSF51556">
    <property type="entry name" value="Metallo-dependent hydrolases"/>
    <property type="match status" value="1"/>
</dbReference>
<dbReference type="InterPro" id="IPR032466">
    <property type="entry name" value="Metal_Hydrolase"/>
</dbReference>
<dbReference type="GO" id="GO:0005737">
    <property type="term" value="C:cytoplasm"/>
    <property type="evidence" value="ECO:0007669"/>
    <property type="project" value="TreeGrafter"/>
</dbReference>
<feature type="transmembrane region" description="Helical" evidence="1">
    <location>
        <begin position="21"/>
        <end position="44"/>
    </location>
</feature>
<dbReference type="PANTHER" id="PTHR43668:SF5">
    <property type="entry name" value="AMIDOHYDROLASE 3 DOMAIN-CONTAINING PROTEIN"/>
    <property type="match status" value="1"/>
</dbReference>
<evidence type="ECO:0000256" key="1">
    <source>
        <dbReference type="SAM" id="Phobius"/>
    </source>
</evidence>
<keyword evidence="1" id="KW-1133">Transmembrane helix</keyword>
<dbReference type="SUPFAM" id="SSF51338">
    <property type="entry name" value="Composite domain of metallo-dependent hydrolases"/>
    <property type="match status" value="1"/>
</dbReference>
<dbReference type="Pfam" id="PF07969">
    <property type="entry name" value="Amidohydro_3"/>
    <property type="match status" value="1"/>
</dbReference>
<evidence type="ECO:0000313" key="4">
    <source>
        <dbReference type="Proteomes" id="UP000054279"/>
    </source>
</evidence>
<sequence length="767" mass="83324">MGSPELPTSSTRETKHRRPRHLLPFITLALTSPALVSISFPAYWSTIARAQKLLIDANIILDKCAVLAMKPRVPEHFAQREEPDRYVSGTPPEIAKGDLLIARVNAHDDAYALSISGGLTTSNVLPGSANAIGGQAFPIKLRPTGERSASSKLVEQFASLNSTSWRQIKHACGENPSAVYDARKLVEAQDTFCATTNSGKWSALNGRDFPGDLKWEALADVIRGKVKVHNHCYEAVDLDGILTNEFKFPIAAFHHASEAYLVLDLIKKAWVKLLPSPFLQRTLEQMFINCWVDRYKREAFRSSEFAASILADSGLHVVIKSDHPVLDSRHLLWEAQQAYCYCLPVNLALTSVTSTPATVMGLGHRLGHLKPGYDADIVIWDSHPLFIGATPKQVYIDGITQLSNPHIIDKPAAFQELPKVPNFDKEKEAAVKWEGLPPLVSVESDIEIYKNVVFESVGSVWSAGEIKTLGGEKDDVVVVENGRYLFCRLGLEVWLCNEIDQEPLTKDGRVFDALRGESKAVAGGDGGVVAAVDRLQFMTRDALLAYRSGLTSAITPPDGQGSFRGLGVFFGTGRFHALQKGAVISPVAGLHYAIHYSGSPSVSTQIGTLRKLLLGEAKGDLKHTVNALLKGVIPLIIHTSSADIIATLIALKREVESFLGTPIRLTIVGAAESHLAKELALTNVGIVLVSVRQFPYDWEENGCDVPGPPTTADNAVGTLIKAGVTVAIGVIRACETRNARFDAAWAAFEIPSFTKSEALALVSTNVR</sequence>
<dbReference type="GO" id="GO:0006145">
    <property type="term" value="P:purine nucleobase catabolic process"/>
    <property type="evidence" value="ECO:0007669"/>
    <property type="project" value="TreeGrafter"/>
</dbReference>
<evidence type="ECO:0000259" key="2">
    <source>
        <dbReference type="Pfam" id="PF07969"/>
    </source>
</evidence>
<keyword evidence="1" id="KW-0812">Transmembrane</keyword>
<dbReference type="InterPro" id="IPR050138">
    <property type="entry name" value="DHOase/Allantoinase_Hydrolase"/>
</dbReference>